<dbReference type="PANTHER" id="PTHR40633">
    <property type="entry name" value="MATRIX PROTEIN, PUTATIVE (AFU_ORTHOLOGUE AFUA_8G05410)-RELATED"/>
    <property type="match status" value="1"/>
</dbReference>
<protein>
    <submittedName>
        <fullName evidence="2">Uncharacterized protein</fullName>
    </submittedName>
</protein>
<keyword evidence="3" id="KW-1185">Reference proteome</keyword>
<evidence type="ECO:0000313" key="3">
    <source>
        <dbReference type="Proteomes" id="UP000736335"/>
    </source>
</evidence>
<accession>A0A9P6H5Y6</accession>
<proteinExistence type="predicted"/>
<dbReference type="AlphaFoldDB" id="A0A9P6H5Y6"/>
<sequence>MSGSNYNMTVVANVAEDLDGTDPSLSPYTWACPDVDPYSTIYFYQFNAAADKTNPAWTTRFTIASSAGETIVPPHSKQPNGDSVPWGIGVMRSGSMVASREKQYMEGSTEDDPSENYSSDDDEQ</sequence>
<feature type="region of interest" description="Disordered" evidence="1">
    <location>
        <begin position="70"/>
        <end position="89"/>
    </location>
</feature>
<gene>
    <name evidence="2" type="ORF">BJ322DRAFT_1145960</name>
</gene>
<dbReference type="PANTHER" id="PTHR40633:SF1">
    <property type="entry name" value="GPI ANCHORED SERINE-THREONINE RICH PROTEIN (AFU_ORTHOLOGUE AFUA_1G03630)"/>
    <property type="match status" value="1"/>
</dbReference>
<organism evidence="2 3">
    <name type="scientific">Thelephora terrestris</name>
    <dbReference type="NCBI Taxonomy" id="56493"/>
    <lineage>
        <taxon>Eukaryota</taxon>
        <taxon>Fungi</taxon>
        <taxon>Dikarya</taxon>
        <taxon>Basidiomycota</taxon>
        <taxon>Agaricomycotina</taxon>
        <taxon>Agaricomycetes</taxon>
        <taxon>Thelephorales</taxon>
        <taxon>Thelephoraceae</taxon>
        <taxon>Thelephora</taxon>
    </lineage>
</organism>
<reference evidence="2" key="1">
    <citation type="journal article" date="2020" name="Nat. Commun.">
        <title>Large-scale genome sequencing of mycorrhizal fungi provides insights into the early evolution of symbiotic traits.</title>
        <authorList>
            <person name="Miyauchi S."/>
            <person name="Kiss E."/>
            <person name="Kuo A."/>
            <person name="Drula E."/>
            <person name="Kohler A."/>
            <person name="Sanchez-Garcia M."/>
            <person name="Morin E."/>
            <person name="Andreopoulos B."/>
            <person name="Barry K.W."/>
            <person name="Bonito G."/>
            <person name="Buee M."/>
            <person name="Carver A."/>
            <person name="Chen C."/>
            <person name="Cichocki N."/>
            <person name="Clum A."/>
            <person name="Culley D."/>
            <person name="Crous P.W."/>
            <person name="Fauchery L."/>
            <person name="Girlanda M."/>
            <person name="Hayes R.D."/>
            <person name="Keri Z."/>
            <person name="LaButti K."/>
            <person name="Lipzen A."/>
            <person name="Lombard V."/>
            <person name="Magnuson J."/>
            <person name="Maillard F."/>
            <person name="Murat C."/>
            <person name="Nolan M."/>
            <person name="Ohm R.A."/>
            <person name="Pangilinan J."/>
            <person name="Pereira M.F."/>
            <person name="Perotto S."/>
            <person name="Peter M."/>
            <person name="Pfister S."/>
            <person name="Riley R."/>
            <person name="Sitrit Y."/>
            <person name="Stielow J.B."/>
            <person name="Szollosi G."/>
            <person name="Zifcakova L."/>
            <person name="Stursova M."/>
            <person name="Spatafora J.W."/>
            <person name="Tedersoo L."/>
            <person name="Vaario L.M."/>
            <person name="Yamada A."/>
            <person name="Yan M."/>
            <person name="Wang P."/>
            <person name="Xu J."/>
            <person name="Bruns T."/>
            <person name="Baldrian P."/>
            <person name="Vilgalys R."/>
            <person name="Dunand C."/>
            <person name="Henrissat B."/>
            <person name="Grigoriev I.V."/>
            <person name="Hibbett D."/>
            <person name="Nagy L.G."/>
            <person name="Martin F.M."/>
        </authorList>
    </citation>
    <scope>NUCLEOTIDE SEQUENCE</scope>
    <source>
        <strain evidence="2">UH-Tt-Lm1</strain>
    </source>
</reference>
<evidence type="ECO:0000256" key="1">
    <source>
        <dbReference type="SAM" id="MobiDB-lite"/>
    </source>
</evidence>
<dbReference type="OrthoDB" id="2432613at2759"/>
<dbReference type="InterPro" id="IPR052982">
    <property type="entry name" value="SRP1/TIP1-like"/>
</dbReference>
<feature type="region of interest" description="Disordered" evidence="1">
    <location>
        <begin position="97"/>
        <end position="124"/>
    </location>
</feature>
<feature type="non-terminal residue" evidence="2">
    <location>
        <position position="1"/>
    </location>
</feature>
<reference evidence="2" key="2">
    <citation type="submission" date="2020-11" db="EMBL/GenBank/DDBJ databases">
        <authorList>
            <consortium name="DOE Joint Genome Institute"/>
            <person name="Kuo A."/>
            <person name="Miyauchi S."/>
            <person name="Kiss E."/>
            <person name="Drula E."/>
            <person name="Kohler A."/>
            <person name="Sanchez-Garcia M."/>
            <person name="Andreopoulos B."/>
            <person name="Barry K.W."/>
            <person name="Bonito G."/>
            <person name="Buee M."/>
            <person name="Carver A."/>
            <person name="Chen C."/>
            <person name="Cichocki N."/>
            <person name="Clum A."/>
            <person name="Culley D."/>
            <person name="Crous P.W."/>
            <person name="Fauchery L."/>
            <person name="Girlanda M."/>
            <person name="Hayes R."/>
            <person name="Keri Z."/>
            <person name="Labutti K."/>
            <person name="Lipzen A."/>
            <person name="Lombard V."/>
            <person name="Magnuson J."/>
            <person name="Maillard F."/>
            <person name="Morin E."/>
            <person name="Murat C."/>
            <person name="Nolan M."/>
            <person name="Ohm R."/>
            <person name="Pangilinan J."/>
            <person name="Pereira M."/>
            <person name="Perotto S."/>
            <person name="Peter M."/>
            <person name="Riley R."/>
            <person name="Sitrit Y."/>
            <person name="Stielow B."/>
            <person name="Szollosi G."/>
            <person name="Zifcakova L."/>
            <person name="Stursova M."/>
            <person name="Spatafora J.W."/>
            <person name="Tedersoo L."/>
            <person name="Vaario L.-M."/>
            <person name="Yamada A."/>
            <person name="Yan M."/>
            <person name="Wang P."/>
            <person name="Xu J."/>
            <person name="Bruns T."/>
            <person name="Baldrian P."/>
            <person name="Vilgalys R."/>
            <person name="Henrissat B."/>
            <person name="Grigoriev I.V."/>
            <person name="Hibbett D."/>
            <person name="Nagy L.G."/>
            <person name="Martin F.M."/>
        </authorList>
    </citation>
    <scope>NUCLEOTIDE SEQUENCE</scope>
    <source>
        <strain evidence="2">UH-Tt-Lm1</strain>
    </source>
</reference>
<dbReference type="EMBL" id="WIUZ02000017">
    <property type="protein sequence ID" value="KAF9780186.1"/>
    <property type="molecule type" value="Genomic_DNA"/>
</dbReference>
<name>A0A9P6H5Y6_9AGAM</name>
<evidence type="ECO:0000313" key="2">
    <source>
        <dbReference type="EMBL" id="KAF9780186.1"/>
    </source>
</evidence>
<dbReference type="Proteomes" id="UP000736335">
    <property type="component" value="Unassembled WGS sequence"/>
</dbReference>
<comment type="caution">
    <text evidence="2">The sequence shown here is derived from an EMBL/GenBank/DDBJ whole genome shotgun (WGS) entry which is preliminary data.</text>
</comment>
<feature type="compositionally biased region" description="Acidic residues" evidence="1">
    <location>
        <begin position="108"/>
        <end position="124"/>
    </location>
</feature>